<protein>
    <submittedName>
        <fullName evidence="4">Syntaxin 6</fullName>
    </submittedName>
</protein>
<dbReference type="EMBL" id="SWLB01000012">
    <property type="protein sequence ID" value="KAF3332064.1"/>
    <property type="molecule type" value="Genomic_DNA"/>
</dbReference>
<dbReference type="GO" id="GO:0048193">
    <property type="term" value="P:Golgi vesicle transport"/>
    <property type="evidence" value="ECO:0007669"/>
    <property type="project" value="InterPro"/>
</dbReference>
<organism evidence="4 5">
    <name type="scientific">Carex littledalei</name>
    <dbReference type="NCBI Taxonomy" id="544730"/>
    <lineage>
        <taxon>Eukaryota</taxon>
        <taxon>Viridiplantae</taxon>
        <taxon>Streptophyta</taxon>
        <taxon>Embryophyta</taxon>
        <taxon>Tracheophyta</taxon>
        <taxon>Spermatophyta</taxon>
        <taxon>Magnoliopsida</taxon>
        <taxon>Liliopsida</taxon>
        <taxon>Poales</taxon>
        <taxon>Cyperaceae</taxon>
        <taxon>Cyperoideae</taxon>
        <taxon>Cariceae</taxon>
        <taxon>Carex</taxon>
        <taxon>Carex subgen. Euthyceras</taxon>
    </lineage>
</organism>
<comment type="subcellular location">
    <subcellularLocation>
        <location evidence="2">Endomembrane system</location>
        <topology evidence="2">Single-pass type IV membrane protein</topology>
    </subcellularLocation>
</comment>
<dbReference type="OrthoDB" id="737588at2759"/>
<comment type="caution">
    <text evidence="4">The sequence shown here is derived from an EMBL/GenBank/DDBJ whole genome shotgun (WGS) entry which is preliminary data.</text>
</comment>
<dbReference type="CDD" id="cd21442">
    <property type="entry name" value="SNARE_NTD_STX6-like"/>
    <property type="match status" value="1"/>
</dbReference>
<evidence type="ECO:0000259" key="3">
    <source>
        <dbReference type="Pfam" id="PF09177"/>
    </source>
</evidence>
<evidence type="ECO:0000313" key="4">
    <source>
        <dbReference type="EMBL" id="KAF3332064.1"/>
    </source>
</evidence>
<keyword evidence="5" id="KW-1185">Reference proteome</keyword>
<dbReference type="Proteomes" id="UP000623129">
    <property type="component" value="Unassembled WGS sequence"/>
</dbReference>
<dbReference type="GO" id="GO:0016020">
    <property type="term" value="C:membrane"/>
    <property type="evidence" value="ECO:0007669"/>
    <property type="project" value="InterPro"/>
</dbReference>
<evidence type="ECO:0000313" key="5">
    <source>
        <dbReference type="Proteomes" id="UP000623129"/>
    </source>
</evidence>
<gene>
    <name evidence="4" type="ORF">FCM35_KLT03470</name>
</gene>
<dbReference type="Gene3D" id="1.20.58.90">
    <property type="match status" value="1"/>
</dbReference>
<evidence type="ECO:0000256" key="1">
    <source>
        <dbReference type="ARBA" id="ARBA00022927"/>
    </source>
</evidence>
<keyword evidence="1" id="KW-0653">Protein transport</keyword>
<proteinExistence type="predicted"/>
<reference evidence="4" key="1">
    <citation type="submission" date="2020-01" db="EMBL/GenBank/DDBJ databases">
        <title>Genome sequence of Kobresia littledalei, the first chromosome-level genome in the family Cyperaceae.</title>
        <authorList>
            <person name="Qu G."/>
        </authorList>
    </citation>
    <scope>NUCLEOTIDE SEQUENCE</scope>
    <source>
        <strain evidence="4">C.B.Clarke</strain>
        <tissue evidence="4">Leaf</tissue>
    </source>
</reference>
<evidence type="ECO:0000256" key="2">
    <source>
        <dbReference type="ARBA" id="ARBA00046280"/>
    </source>
</evidence>
<dbReference type="SUPFAM" id="SSF47661">
    <property type="entry name" value="t-snare proteins"/>
    <property type="match status" value="1"/>
</dbReference>
<feature type="domain" description="Syntaxin 6/10/61 N-terminal" evidence="3">
    <location>
        <begin position="11"/>
        <end position="113"/>
    </location>
</feature>
<dbReference type="PANTHER" id="PTHR34949">
    <property type="entry name" value="OS05G0443700 PROTEIN"/>
    <property type="match status" value="1"/>
</dbReference>
<accession>A0A833QYP9</accession>
<dbReference type="PANTHER" id="PTHR34949:SF2">
    <property type="entry name" value="OS05G0443700 PROTEIN"/>
    <property type="match status" value="1"/>
</dbReference>
<dbReference type="Pfam" id="PF09177">
    <property type="entry name" value="STX6_10_61_N"/>
    <property type="match status" value="1"/>
</dbReference>
<dbReference type="InterPro" id="IPR015260">
    <property type="entry name" value="Syntaxin-6/10/61_N"/>
</dbReference>
<dbReference type="InterPro" id="IPR010989">
    <property type="entry name" value="SNARE"/>
</dbReference>
<dbReference type="GO" id="GO:0015031">
    <property type="term" value="P:protein transport"/>
    <property type="evidence" value="ECO:0007669"/>
    <property type="project" value="UniProtKB-KW"/>
</dbReference>
<keyword evidence="1" id="KW-0813">Transport</keyword>
<dbReference type="GO" id="GO:0012505">
    <property type="term" value="C:endomembrane system"/>
    <property type="evidence" value="ECO:0007669"/>
    <property type="project" value="UniProtKB-SubCell"/>
</dbReference>
<sequence length="272" mass="30783">MGERYSTWEADPLFAAAEVVQDSADRMESVYRLLLHEEKLLQSQNLTSNLLASIQYHKRDLATALETTRWQLEDFARAVNFAALSNSSNSRKNAILKFNQFVRAIREQIREVEKKLNDSYLVGSSENSRLLNSTVQETDELASFLSGTVVNVVPHVSDEHHEPESGILRIHDAPPITTDHEEIVEIQEAITPFIEVQNSSIGAFDLESANSGANCYPYKNGVIRPNWNLLRKFWQSSRGRESFTKRQKDGEMMDEVRESPLSINGALVEKAS</sequence>
<dbReference type="AlphaFoldDB" id="A0A833QYP9"/>
<name>A0A833QYP9_9POAL</name>